<evidence type="ECO:0000313" key="5">
    <source>
        <dbReference type="EMBL" id="MFL9880486.1"/>
    </source>
</evidence>
<dbReference type="RefSeq" id="WP_408169519.1">
    <property type="nucleotide sequence ID" value="NZ_JAQQFR010000013.1"/>
</dbReference>
<evidence type="ECO:0000259" key="4">
    <source>
        <dbReference type="PROSITE" id="PS52004"/>
    </source>
</evidence>
<evidence type="ECO:0000256" key="3">
    <source>
        <dbReference type="RuleBase" id="RU003694"/>
    </source>
</evidence>
<dbReference type="InterPro" id="IPR000794">
    <property type="entry name" value="Beta-ketoacyl_synthase"/>
</dbReference>
<name>A0ABW8ZE94_9BURK</name>
<dbReference type="Pfam" id="PF02801">
    <property type="entry name" value="Ketoacyl-synt_C"/>
    <property type="match status" value="1"/>
</dbReference>
<evidence type="ECO:0000256" key="1">
    <source>
        <dbReference type="ARBA" id="ARBA00008467"/>
    </source>
</evidence>
<dbReference type="NCBIfam" id="NF006587">
    <property type="entry name" value="PRK09116.1"/>
    <property type="match status" value="1"/>
</dbReference>
<reference evidence="5 6" key="1">
    <citation type="journal article" date="2024" name="Chem. Sci.">
        <title>Discovery of megapolipeptins by genome mining of a Burkholderiales bacteria collection.</title>
        <authorList>
            <person name="Paulo B.S."/>
            <person name="Recchia M.J.J."/>
            <person name="Lee S."/>
            <person name="Fergusson C.H."/>
            <person name="Romanowski S.B."/>
            <person name="Hernandez A."/>
            <person name="Krull N."/>
            <person name="Liu D.Y."/>
            <person name="Cavanagh H."/>
            <person name="Bos A."/>
            <person name="Gray C.A."/>
            <person name="Murphy B.T."/>
            <person name="Linington R.G."/>
            <person name="Eustaquio A.S."/>
        </authorList>
    </citation>
    <scope>NUCLEOTIDE SEQUENCE [LARGE SCALE GENOMIC DNA]</scope>
    <source>
        <strain evidence="5 6">RL21-008-BIB-B</strain>
    </source>
</reference>
<dbReference type="PANTHER" id="PTHR11712">
    <property type="entry name" value="POLYKETIDE SYNTHASE-RELATED"/>
    <property type="match status" value="1"/>
</dbReference>
<dbReference type="PROSITE" id="PS00606">
    <property type="entry name" value="KS3_1"/>
    <property type="match status" value="1"/>
</dbReference>
<dbReference type="CDD" id="cd00834">
    <property type="entry name" value="KAS_I_II"/>
    <property type="match status" value="1"/>
</dbReference>
<gene>
    <name evidence="5" type="ORF">PQR63_18960</name>
</gene>
<dbReference type="InterPro" id="IPR014030">
    <property type="entry name" value="Ketoacyl_synth_N"/>
</dbReference>
<accession>A0ABW8ZE94</accession>
<dbReference type="EMBL" id="JAQQFR010000013">
    <property type="protein sequence ID" value="MFL9880486.1"/>
    <property type="molecule type" value="Genomic_DNA"/>
</dbReference>
<proteinExistence type="inferred from homology"/>
<comment type="caution">
    <text evidence="5">The sequence shown here is derived from an EMBL/GenBank/DDBJ whole genome shotgun (WGS) entry which is preliminary data.</text>
</comment>
<dbReference type="SUPFAM" id="SSF53901">
    <property type="entry name" value="Thiolase-like"/>
    <property type="match status" value="2"/>
</dbReference>
<evidence type="ECO:0000256" key="2">
    <source>
        <dbReference type="ARBA" id="ARBA00022679"/>
    </source>
</evidence>
<protein>
    <submittedName>
        <fullName evidence="5">Beta-ketoacyl-ACP synthase</fullName>
        <ecNumber evidence="5">2.3.1.179</ecNumber>
    </submittedName>
</protein>
<comment type="similarity">
    <text evidence="1 3">Belongs to the thiolase-like superfamily. Beta-ketoacyl-ACP synthases family.</text>
</comment>
<keyword evidence="6" id="KW-1185">Reference proteome</keyword>
<dbReference type="InterPro" id="IPR020841">
    <property type="entry name" value="PKS_Beta-ketoAc_synthase_dom"/>
</dbReference>
<dbReference type="Gene3D" id="3.40.47.10">
    <property type="match status" value="2"/>
</dbReference>
<feature type="domain" description="Ketosynthase family 3 (KS3)" evidence="4">
    <location>
        <begin position="13"/>
        <end position="418"/>
    </location>
</feature>
<dbReference type="GO" id="GO:0004315">
    <property type="term" value="F:3-oxoacyl-[acyl-carrier-protein] synthase activity"/>
    <property type="evidence" value="ECO:0007669"/>
    <property type="project" value="UniProtKB-EC"/>
</dbReference>
<sequence length="420" mass="44891">MSTTAHTTRTMTERRVVVTGMAGISPIGNDWQHALESLRSYRNAVVRMPDWDEYSGLHTRLGAPAAEFDLSDRYNRKTTRSMGRVALMATRASEWALADAGLLDDPLLKSGAVGIAYGSSAGTPSAIADFSMMFAEKSTRNINANTYLKMMAHTAPVNMGVFFGVTGRIVTTSSACTSGSQGIGYAYEAIRSGRQIAMIAGGSEELCATEAAVFDTLYATSVRNDTPAITPSPFDEQRDGLVLGEGAGTLILEDLEHALARGARIYAEIVGFGTNSDGSHVTNPNADTMKIAIDMALADAALDPAAIGYINAHGTGTRQGDVAESNATARVFGNKTPISSLKSYMGHTLGACGALEAWMSIEMMRNGWFAPTINLSKVDAECGDLDYLTDEGRKIDCEYVMSNNFAFGGINTSLIFKRWN</sequence>
<dbReference type="EC" id="2.3.1.179" evidence="5"/>
<dbReference type="Proteomes" id="UP001629214">
    <property type="component" value="Unassembled WGS sequence"/>
</dbReference>
<dbReference type="InterPro" id="IPR018201">
    <property type="entry name" value="Ketoacyl_synth_AS"/>
</dbReference>
<dbReference type="InterPro" id="IPR014031">
    <property type="entry name" value="Ketoacyl_synth_C"/>
</dbReference>
<dbReference type="PROSITE" id="PS52004">
    <property type="entry name" value="KS3_2"/>
    <property type="match status" value="1"/>
</dbReference>
<keyword evidence="5" id="KW-0012">Acyltransferase</keyword>
<keyword evidence="2 3" id="KW-0808">Transferase</keyword>
<dbReference type="PANTHER" id="PTHR11712:SF325">
    <property type="entry name" value="3-OXOACYL-(ACYL-CARRIER-PROTEIN) SYNTHASE II FABF"/>
    <property type="match status" value="1"/>
</dbReference>
<evidence type="ECO:0000313" key="6">
    <source>
        <dbReference type="Proteomes" id="UP001629214"/>
    </source>
</evidence>
<organism evidence="5 6">
    <name type="scientific">Herbaspirillum rhizosphaerae</name>
    <dbReference type="NCBI Taxonomy" id="346179"/>
    <lineage>
        <taxon>Bacteria</taxon>
        <taxon>Pseudomonadati</taxon>
        <taxon>Pseudomonadota</taxon>
        <taxon>Betaproteobacteria</taxon>
        <taxon>Burkholderiales</taxon>
        <taxon>Oxalobacteraceae</taxon>
        <taxon>Herbaspirillum</taxon>
    </lineage>
</organism>
<dbReference type="InterPro" id="IPR016039">
    <property type="entry name" value="Thiolase-like"/>
</dbReference>
<dbReference type="Pfam" id="PF00109">
    <property type="entry name" value="ketoacyl-synt"/>
    <property type="match status" value="1"/>
</dbReference>
<dbReference type="SMART" id="SM00825">
    <property type="entry name" value="PKS_KS"/>
    <property type="match status" value="1"/>
</dbReference>